<gene>
    <name evidence="2" type="ORF">BOLC8T47659H</name>
</gene>
<reference evidence="2" key="1">
    <citation type="submission" date="2018-11" db="EMBL/GenBank/DDBJ databases">
        <authorList>
            <consortium name="Genoscope - CEA"/>
            <person name="William W."/>
        </authorList>
    </citation>
    <scope>NUCLEOTIDE SEQUENCE</scope>
</reference>
<evidence type="ECO:0000313" key="2">
    <source>
        <dbReference type="EMBL" id="VDD54430.1"/>
    </source>
</evidence>
<organism evidence="2">
    <name type="scientific">Brassica oleracea</name>
    <name type="common">Wild cabbage</name>
    <dbReference type="NCBI Taxonomy" id="3712"/>
    <lineage>
        <taxon>Eukaryota</taxon>
        <taxon>Viridiplantae</taxon>
        <taxon>Streptophyta</taxon>
        <taxon>Embryophyta</taxon>
        <taxon>Tracheophyta</taxon>
        <taxon>Spermatophyta</taxon>
        <taxon>Magnoliopsida</taxon>
        <taxon>eudicotyledons</taxon>
        <taxon>Gunneridae</taxon>
        <taxon>Pentapetalae</taxon>
        <taxon>rosids</taxon>
        <taxon>malvids</taxon>
        <taxon>Brassicales</taxon>
        <taxon>Brassicaceae</taxon>
        <taxon>Brassiceae</taxon>
        <taxon>Brassica</taxon>
    </lineage>
</organism>
<accession>A0A3P6FPW8</accession>
<evidence type="ECO:0000256" key="1">
    <source>
        <dbReference type="SAM" id="Phobius"/>
    </source>
</evidence>
<keyword evidence="1" id="KW-0472">Membrane</keyword>
<dbReference type="EMBL" id="LR031879">
    <property type="protein sequence ID" value="VDD54430.1"/>
    <property type="molecule type" value="Genomic_DNA"/>
</dbReference>
<proteinExistence type="predicted"/>
<protein>
    <submittedName>
        <fullName evidence="2">Uncharacterized protein</fullName>
    </submittedName>
</protein>
<dbReference type="AlphaFoldDB" id="A0A3P6FPW8"/>
<name>A0A3P6FPW8_BRAOL</name>
<keyword evidence="1" id="KW-0812">Transmembrane</keyword>
<sequence>MGPLLSILFHPIQTTSDQVWETDTRRRTWRTQTWFRKYVVGYGSIRPNRWSLLVFGAIRICSCVLFIYSGLSI</sequence>
<feature type="transmembrane region" description="Helical" evidence="1">
    <location>
        <begin position="50"/>
        <end position="71"/>
    </location>
</feature>
<keyword evidence="1" id="KW-1133">Transmembrane helix</keyword>